<dbReference type="Gene3D" id="1.10.443.10">
    <property type="entry name" value="Intergrase catalytic core"/>
    <property type="match status" value="1"/>
</dbReference>
<dbReference type="InterPro" id="IPR044068">
    <property type="entry name" value="CB"/>
</dbReference>
<evidence type="ECO:0008006" key="8">
    <source>
        <dbReference type="Google" id="ProtNLM"/>
    </source>
</evidence>
<dbReference type="Proteomes" id="UP000281564">
    <property type="component" value="Unassembled WGS sequence"/>
</dbReference>
<protein>
    <recommendedName>
        <fullName evidence="8">Site-specific integrase</fullName>
    </recommendedName>
</protein>
<organism evidence="6 7">
    <name type="scientific">Halonotius pteroides</name>
    <dbReference type="NCBI Taxonomy" id="268735"/>
    <lineage>
        <taxon>Archaea</taxon>
        <taxon>Methanobacteriati</taxon>
        <taxon>Methanobacteriota</taxon>
        <taxon>Stenosarchaea group</taxon>
        <taxon>Halobacteria</taxon>
        <taxon>Halobacteriales</taxon>
        <taxon>Haloferacaceae</taxon>
        <taxon>Halonotius</taxon>
    </lineage>
</organism>
<reference evidence="6 7" key="1">
    <citation type="submission" date="2018-06" db="EMBL/GenBank/DDBJ databases">
        <title>Halonotius sp. F13-13 a new haloarchaeeon isolated from a solar saltern from Isla Cristina, Huelva, Spain.</title>
        <authorList>
            <person name="Duran-Viseras A."/>
            <person name="Sanchez-Porro C."/>
            <person name="Ventosa A."/>
        </authorList>
    </citation>
    <scope>NUCLEOTIDE SEQUENCE [LARGE SCALE GENOMIC DNA]</scope>
    <source>
        <strain evidence="6 7">CECT 7525</strain>
    </source>
</reference>
<evidence type="ECO:0000256" key="2">
    <source>
        <dbReference type="ARBA" id="ARBA00023172"/>
    </source>
</evidence>
<dbReference type="GO" id="GO:0003677">
    <property type="term" value="F:DNA binding"/>
    <property type="evidence" value="ECO:0007669"/>
    <property type="project" value="UniProtKB-UniRule"/>
</dbReference>
<dbReference type="InterPro" id="IPR002104">
    <property type="entry name" value="Integrase_catalytic"/>
</dbReference>
<evidence type="ECO:0000313" key="7">
    <source>
        <dbReference type="Proteomes" id="UP000281564"/>
    </source>
</evidence>
<dbReference type="PROSITE" id="PS51898">
    <property type="entry name" value="TYR_RECOMBINASE"/>
    <property type="match status" value="1"/>
</dbReference>
<keyword evidence="1 3" id="KW-0238">DNA-binding</keyword>
<dbReference type="PROSITE" id="PS51900">
    <property type="entry name" value="CB"/>
    <property type="match status" value="1"/>
</dbReference>
<dbReference type="InterPro" id="IPR011010">
    <property type="entry name" value="DNA_brk_join_enz"/>
</dbReference>
<dbReference type="EMBL" id="QMDW01000033">
    <property type="protein sequence ID" value="RJX47785.1"/>
    <property type="molecule type" value="Genomic_DNA"/>
</dbReference>
<feature type="domain" description="Core-binding (CB)" evidence="5">
    <location>
        <begin position="43"/>
        <end position="124"/>
    </location>
</feature>
<dbReference type="Gene3D" id="1.10.150.130">
    <property type="match status" value="1"/>
</dbReference>
<dbReference type="InterPro" id="IPR010998">
    <property type="entry name" value="Integrase_recombinase_N"/>
</dbReference>
<evidence type="ECO:0000313" key="6">
    <source>
        <dbReference type="EMBL" id="RJX47785.1"/>
    </source>
</evidence>
<dbReference type="RefSeq" id="WP_120086339.1">
    <property type="nucleotide sequence ID" value="NZ_QMDW01000033.1"/>
</dbReference>
<dbReference type="SUPFAM" id="SSF56349">
    <property type="entry name" value="DNA breaking-rejoining enzymes"/>
    <property type="match status" value="1"/>
</dbReference>
<dbReference type="InterPro" id="IPR013762">
    <property type="entry name" value="Integrase-like_cat_sf"/>
</dbReference>
<feature type="domain" description="Tyr recombinase" evidence="4">
    <location>
        <begin position="157"/>
        <end position="373"/>
    </location>
</feature>
<dbReference type="GO" id="GO:0015074">
    <property type="term" value="P:DNA integration"/>
    <property type="evidence" value="ECO:0007669"/>
    <property type="project" value="InterPro"/>
</dbReference>
<evidence type="ECO:0000259" key="5">
    <source>
        <dbReference type="PROSITE" id="PS51900"/>
    </source>
</evidence>
<keyword evidence="7" id="KW-1185">Reference proteome</keyword>
<evidence type="ECO:0000256" key="1">
    <source>
        <dbReference type="ARBA" id="ARBA00023125"/>
    </source>
</evidence>
<dbReference type="AlphaFoldDB" id="A0A3A6PW97"/>
<keyword evidence="2" id="KW-0233">DNA recombination</keyword>
<dbReference type="GO" id="GO:0006310">
    <property type="term" value="P:DNA recombination"/>
    <property type="evidence" value="ECO:0007669"/>
    <property type="project" value="UniProtKB-KW"/>
</dbReference>
<accession>A0A3A6PW97</accession>
<sequence>MSAGDGDYLDTFDPDGDVLWFWYQRWHCNANTKDNQSTEGTKTTVRIALNRFERFLAAQNSDQTYDCHWSNIDINTVSYDDIVPPREVTPTLAEQFLIELQQTFAAKTQQNTYAIVKQAYEWCEDSVESVEADPFAVVEKKHKEKNNDWILNTPDVRNPYIISIPEAREVVRSWKHPMWLAIQLLLAKYGRRVGGISNLDFENVHIDHPGCDWTVHPDLRQWPDHISFRADKRASEESRNTGNKTKTNAVYPIDSELKDALLLYLTVRPQPDSPTDPLFIKQSKGERLSGSNIGGKFRERAEELGYWYGANDDDNLNPHYWRHWATSWYQSQFGGDESQGRTALTKYLRGDSKQDIIGIYDSYTEDKRDTILDAMPTFLEPYVEG</sequence>
<proteinExistence type="predicted"/>
<dbReference type="OrthoDB" id="210067at2157"/>
<gene>
    <name evidence="6" type="ORF">DP106_14090</name>
</gene>
<evidence type="ECO:0000256" key="3">
    <source>
        <dbReference type="PROSITE-ProRule" id="PRU01248"/>
    </source>
</evidence>
<name>A0A3A6PW97_9EURY</name>
<evidence type="ECO:0000259" key="4">
    <source>
        <dbReference type="PROSITE" id="PS51898"/>
    </source>
</evidence>
<comment type="caution">
    <text evidence="6">The sequence shown here is derived from an EMBL/GenBank/DDBJ whole genome shotgun (WGS) entry which is preliminary data.</text>
</comment>